<evidence type="ECO:0000313" key="2">
    <source>
        <dbReference type="Proteomes" id="UP000695000"/>
    </source>
</evidence>
<evidence type="ECO:0000256" key="1">
    <source>
        <dbReference type="SAM" id="Coils"/>
    </source>
</evidence>
<proteinExistence type="predicted"/>
<dbReference type="RefSeq" id="XP_017776598.1">
    <property type="nucleotide sequence ID" value="XM_017921109.1"/>
</dbReference>
<keyword evidence="1" id="KW-0175">Coiled coil</keyword>
<dbReference type="Proteomes" id="UP000695000">
    <property type="component" value="Unplaced"/>
</dbReference>
<evidence type="ECO:0000313" key="3">
    <source>
        <dbReference type="RefSeq" id="XP_017776598.1"/>
    </source>
</evidence>
<keyword evidence="2" id="KW-1185">Reference proteome</keyword>
<gene>
    <name evidence="3" type="primary">LOC108562701</name>
</gene>
<reference evidence="3" key="1">
    <citation type="submission" date="2025-08" db="UniProtKB">
        <authorList>
            <consortium name="RefSeq"/>
        </authorList>
    </citation>
    <scope>IDENTIFICATION</scope>
    <source>
        <tissue evidence="3">Whole Larva</tissue>
    </source>
</reference>
<organism evidence="2 3">
    <name type="scientific">Nicrophorus vespilloides</name>
    <name type="common">Boreal carrion beetle</name>
    <dbReference type="NCBI Taxonomy" id="110193"/>
    <lineage>
        <taxon>Eukaryota</taxon>
        <taxon>Metazoa</taxon>
        <taxon>Ecdysozoa</taxon>
        <taxon>Arthropoda</taxon>
        <taxon>Hexapoda</taxon>
        <taxon>Insecta</taxon>
        <taxon>Pterygota</taxon>
        <taxon>Neoptera</taxon>
        <taxon>Endopterygota</taxon>
        <taxon>Coleoptera</taxon>
        <taxon>Polyphaga</taxon>
        <taxon>Staphyliniformia</taxon>
        <taxon>Silphidae</taxon>
        <taxon>Nicrophorinae</taxon>
        <taxon>Nicrophorus</taxon>
    </lineage>
</organism>
<feature type="coiled-coil region" evidence="1">
    <location>
        <begin position="85"/>
        <end position="163"/>
    </location>
</feature>
<protein>
    <submittedName>
        <fullName evidence="3">Uncharacterized protein LOC108562701</fullName>
    </submittedName>
</protein>
<accession>A0ABM1MPU8</accession>
<name>A0ABM1MPU8_NICVS</name>
<sequence>MELQEDIVKWAEKMGYQNRMPDNLKNICNASTVGIWAQIIERVRPQQEIEHVRKNLVIHALKSDGNRKRSKVRLDFPIQEVDVYFKKQELEKELVKKQLEFQERERSLEKLVQQHKLLYLKFESVEKTVEESNQKRFLYENRVEVLEKKIEGIENKLIQWRNLTPVEGEIVSNPDVTEDLKQCCLKLEQLTNKNAIVDLPICAFDTPKSAKKFSSFLYPRSASKAFNLDEELNNRTLVETQLEKDLEIVKREKSIVECTENVLCNYNRKLIWNTLRGLQDDLRFDLKKFVDSSENQHSSDFRANNTKQSKMPEMHTIHIKKEFAAMKCSFNAQILRRKIHKKMEEIFCSLKSETVNEAVMDEVKTSISLKMEEVSLNNTLASLNASLVELRAVMNNENDLIFVQENIHKLHSVLEVNVNKVIYKLRLFDYLKRAMDRCKMDTYLQVKKLIRYTENFGWMEPLGEEAIMDEIKAFSSFPLNHNKQFKFTQKSGNPVYYRNKSNRLAFDEDLDANSASMIVAILDNPAFIPEVILLGFLKIKKKMEAVDKFHKINVDCAHSNYTFEQLQKQESYIDYAIDKFWYLVGPCDRKKSLSVAKMEELMKLWTEMPVKDFLSDKKLFNGENYKYYEAMYDSFYNQL</sequence>
<dbReference type="GeneID" id="108562701"/>